<proteinExistence type="predicted"/>
<accession>A0A2U8I2H1</accession>
<evidence type="ECO:0000256" key="1">
    <source>
        <dbReference type="SAM" id="MobiDB-lite"/>
    </source>
</evidence>
<dbReference type="AlphaFoldDB" id="A0A2U8I2H1"/>
<organism evidence="2 3">
    <name type="scientific">Candidatus Fukatsuia symbiotica</name>
    <dbReference type="NCBI Taxonomy" id="1878942"/>
    <lineage>
        <taxon>Bacteria</taxon>
        <taxon>Pseudomonadati</taxon>
        <taxon>Pseudomonadota</taxon>
        <taxon>Gammaproteobacteria</taxon>
        <taxon>Enterobacterales</taxon>
        <taxon>Yersiniaceae</taxon>
        <taxon>Candidatus Fukatsuia</taxon>
    </lineage>
</organism>
<evidence type="ECO:0000313" key="3">
    <source>
        <dbReference type="Proteomes" id="UP000261875"/>
    </source>
</evidence>
<feature type="region of interest" description="Disordered" evidence="1">
    <location>
        <begin position="44"/>
        <end position="73"/>
    </location>
</feature>
<reference evidence="2 3" key="1">
    <citation type="submission" date="2017-05" db="EMBL/GenBank/DDBJ databases">
        <title>Genome sequence of Candidatus Fukatsuia symbiotica and Candidatus Hamiltonella defensa from Acyrthosiphon pisum strain 5D.</title>
        <authorList>
            <person name="Patel V.A."/>
            <person name="Chevignon G."/>
            <person name="Russell J.A."/>
            <person name="Oliver K.M."/>
        </authorList>
    </citation>
    <scope>NUCLEOTIDE SEQUENCE [LARGE SCALE GENOMIC DNA]</scope>
    <source>
        <strain evidence="2 3">5D</strain>
    </source>
</reference>
<dbReference type="KEGG" id="fsm:CCS41_00440"/>
<gene>
    <name evidence="2" type="ORF">CCS41_00440</name>
</gene>
<keyword evidence="3" id="KW-1185">Reference proteome</keyword>
<dbReference type="Proteomes" id="UP000261875">
    <property type="component" value="Chromosome"/>
</dbReference>
<evidence type="ECO:0000313" key="2">
    <source>
        <dbReference type="EMBL" id="AWK13306.1"/>
    </source>
</evidence>
<sequence length="73" mass="8400">MKHINIFLKILPILLLPTLVWASGKYPSSPEDCNRWWEPQTPFMPSPPKICTEKKPAVQQTTPSEPKKDEINN</sequence>
<protein>
    <submittedName>
        <fullName evidence="2">Uncharacterized protein</fullName>
    </submittedName>
</protein>
<dbReference type="EMBL" id="CP021659">
    <property type="protein sequence ID" value="AWK13306.1"/>
    <property type="molecule type" value="Genomic_DNA"/>
</dbReference>
<dbReference type="RefSeq" id="WP_119797015.1">
    <property type="nucleotide sequence ID" value="NZ_CP021659.1"/>
</dbReference>
<name>A0A2U8I2H1_9GAMM</name>